<evidence type="ECO:0000313" key="2">
    <source>
        <dbReference type="EMBL" id="MBC8575885.1"/>
    </source>
</evidence>
<sequence length="179" mass="19534">MKDSAEWIALSYSVPASPSKARVFVWRRLRALGAVTLRPGLAALPNSAEGKRSFALLAGKIRELGGEPLVLEMDLVDGTESERLRARFADAGRRALREAMEEVAPILEKLETAGPAERAQLERSLSKKLGRLQKQDGNPLRDQMAEFEQTAGSLFEALRGMPAEFSAMLRGKDQGGNGE</sequence>
<dbReference type="InterPro" id="IPR046858">
    <property type="entry name" value="ChrB_N"/>
</dbReference>
<dbReference type="EMBL" id="JACRTB010000007">
    <property type="protein sequence ID" value="MBC8575885.1"/>
    <property type="molecule type" value="Genomic_DNA"/>
</dbReference>
<name>A0ABR7NHM4_9FIRM</name>
<evidence type="ECO:0000259" key="1">
    <source>
        <dbReference type="Pfam" id="PF20229"/>
    </source>
</evidence>
<organism evidence="2 3">
    <name type="scientific">Yanshouia hominis</name>
    <dbReference type="NCBI Taxonomy" id="2763673"/>
    <lineage>
        <taxon>Bacteria</taxon>
        <taxon>Bacillati</taxon>
        <taxon>Bacillota</taxon>
        <taxon>Clostridia</taxon>
        <taxon>Eubacteriales</taxon>
        <taxon>Oscillospiraceae</taxon>
        <taxon>Yanshouia</taxon>
    </lineage>
</organism>
<protein>
    <recommendedName>
        <fullName evidence="1">ChrB N-terminal domain-containing protein</fullName>
    </recommendedName>
</protein>
<dbReference type="RefSeq" id="WP_262399454.1">
    <property type="nucleotide sequence ID" value="NZ_JACRTB010000007.1"/>
</dbReference>
<dbReference type="Pfam" id="PF20229">
    <property type="entry name" value="ChrB_N"/>
    <property type="match status" value="1"/>
</dbReference>
<keyword evidence="3" id="KW-1185">Reference proteome</keyword>
<accession>A0ABR7NHM4</accession>
<comment type="caution">
    <text evidence="2">The sequence shown here is derived from an EMBL/GenBank/DDBJ whole genome shotgun (WGS) entry which is preliminary data.</text>
</comment>
<gene>
    <name evidence="2" type="ORF">H8717_05595</name>
</gene>
<dbReference type="Proteomes" id="UP000658131">
    <property type="component" value="Unassembled WGS sequence"/>
</dbReference>
<reference evidence="2 3" key="1">
    <citation type="submission" date="2020-08" db="EMBL/GenBank/DDBJ databases">
        <title>Genome public.</title>
        <authorList>
            <person name="Liu C."/>
            <person name="Sun Q."/>
        </authorList>
    </citation>
    <scope>NUCLEOTIDE SEQUENCE [LARGE SCALE GENOMIC DNA]</scope>
    <source>
        <strain evidence="2 3">BX1</strain>
    </source>
</reference>
<feature type="domain" description="ChrB N-terminal" evidence="1">
    <location>
        <begin position="22"/>
        <end position="104"/>
    </location>
</feature>
<proteinExistence type="predicted"/>
<evidence type="ECO:0000313" key="3">
    <source>
        <dbReference type="Proteomes" id="UP000658131"/>
    </source>
</evidence>